<evidence type="ECO:0000313" key="3">
    <source>
        <dbReference type="Proteomes" id="UP001066276"/>
    </source>
</evidence>
<dbReference type="EMBL" id="JANPWB010000005">
    <property type="protein sequence ID" value="KAJ1187375.1"/>
    <property type="molecule type" value="Genomic_DNA"/>
</dbReference>
<gene>
    <name evidence="2" type="ORF">NDU88_004151</name>
</gene>
<protein>
    <submittedName>
        <fullName evidence="2">Uncharacterized protein</fullName>
    </submittedName>
</protein>
<sequence length="257" mass="28100">MASPKESEDRAGLGTCPPAVGSGSWALPTQFGSGGQKQPFVEHAALKAVTDAWGFEALCAAGVLVAVFQDRTFLVAVFSDFRMPHHCAGSSRFALFCAELPSESVPCAELRGSGRGSESGPRRGLRPGVPLPGRGGDTAAPSAAKTQGYSVHTKALPRVYASLAVLQFSMLFTHKTIFSERQLFKNLYEGAEIHVLFVFSCSPSEKQRPCVWHRKPNTVREFRSRKGTQCSFQRRVLRVDDFEDLARMSKMILAIEF</sequence>
<evidence type="ECO:0000256" key="1">
    <source>
        <dbReference type="SAM" id="MobiDB-lite"/>
    </source>
</evidence>
<evidence type="ECO:0000313" key="2">
    <source>
        <dbReference type="EMBL" id="KAJ1187375.1"/>
    </source>
</evidence>
<accession>A0AAV7UEI6</accession>
<proteinExistence type="predicted"/>
<name>A0AAV7UEI6_PLEWA</name>
<dbReference type="AlphaFoldDB" id="A0AAV7UEI6"/>
<reference evidence="2" key="1">
    <citation type="journal article" date="2022" name="bioRxiv">
        <title>Sequencing and chromosome-scale assembly of the giantPleurodeles waltlgenome.</title>
        <authorList>
            <person name="Brown T."/>
            <person name="Elewa A."/>
            <person name="Iarovenko S."/>
            <person name="Subramanian E."/>
            <person name="Araus A.J."/>
            <person name="Petzold A."/>
            <person name="Susuki M."/>
            <person name="Suzuki K.-i.T."/>
            <person name="Hayashi T."/>
            <person name="Toyoda A."/>
            <person name="Oliveira C."/>
            <person name="Osipova E."/>
            <person name="Leigh N.D."/>
            <person name="Simon A."/>
            <person name="Yun M.H."/>
        </authorList>
    </citation>
    <scope>NUCLEOTIDE SEQUENCE</scope>
    <source>
        <strain evidence="2">20211129_DDA</strain>
        <tissue evidence="2">Liver</tissue>
    </source>
</reference>
<dbReference type="Proteomes" id="UP001066276">
    <property type="component" value="Chromosome 3_1"/>
</dbReference>
<keyword evidence="3" id="KW-1185">Reference proteome</keyword>
<organism evidence="2 3">
    <name type="scientific">Pleurodeles waltl</name>
    <name type="common">Iberian ribbed newt</name>
    <dbReference type="NCBI Taxonomy" id="8319"/>
    <lineage>
        <taxon>Eukaryota</taxon>
        <taxon>Metazoa</taxon>
        <taxon>Chordata</taxon>
        <taxon>Craniata</taxon>
        <taxon>Vertebrata</taxon>
        <taxon>Euteleostomi</taxon>
        <taxon>Amphibia</taxon>
        <taxon>Batrachia</taxon>
        <taxon>Caudata</taxon>
        <taxon>Salamandroidea</taxon>
        <taxon>Salamandridae</taxon>
        <taxon>Pleurodelinae</taxon>
        <taxon>Pleurodeles</taxon>
    </lineage>
</organism>
<feature type="region of interest" description="Disordered" evidence="1">
    <location>
        <begin position="109"/>
        <end position="145"/>
    </location>
</feature>
<comment type="caution">
    <text evidence="2">The sequence shown here is derived from an EMBL/GenBank/DDBJ whole genome shotgun (WGS) entry which is preliminary data.</text>
</comment>